<comment type="caution">
    <text evidence="2">The sequence shown here is derived from an EMBL/GenBank/DDBJ whole genome shotgun (WGS) entry which is preliminary data.</text>
</comment>
<dbReference type="EMBL" id="CAJOBI010342867">
    <property type="protein sequence ID" value="CAF5215404.1"/>
    <property type="molecule type" value="Genomic_DNA"/>
</dbReference>
<dbReference type="Proteomes" id="UP000676336">
    <property type="component" value="Unassembled WGS sequence"/>
</dbReference>
<dbReference type="AlphaFoldDB" id="A0A8S3JFL5"/>
<feature type="region of interest" description="Disordered" evidence="1">
    <location>
        <begin position="137"/>
        <end position="189"/>
    </location>
</feature>
<sequence>QQQANMLYYQYNQLHSMQPAYSNPALTSPRYVQQSIEQQQPAYRPDQLVPLSTPQETTTVQQKQQQQIQRSSPITMKTMISPDVWMNNSGLQNLDIFRPIIHAMSNTKLDVVPYITINNAIGSTPSTSSMVMSYESPKLNRHHHSKRQASIDSRRIRRRLHSASSCYESDSMDVYSQEEDESEVKRIRV</sequence>
<evidence type="ECO:0000256" key="1">
    <source>
        <dbReference type="SAM" id="MobiDB-lite"/>
    </source>
</evidence>
<accession>A0A8S3JFL5</accession>
<protein>
    <submittedName>
        <fullName evidence="2">Uncharacterized protein</fullName>
    </submittedName>
</protein>
<reference evidence="2" key="1">
    <citation type="submission" date="2021-02" db="EMBL/GenBank/DDBJ databases">
        <authorList>
            <person name="Nowell W R."/>
        </authorList>
    </citation>
    <scope>NUCLEOTIDE SEQUENCE</scope>
</reference>
<gene>
    <name evidence="2" type="ORF">SMN809_LOCUS79563</name>
</gene>
<proteinExistence type="predicted"/>
<evidence type="ECO:0000313" key="3">
    <source>
        <dbReference type="Proteomes" id="UP000676336"/>
    </source>
</evidence>
<name>A0A8S3JFL5_9BILA</name>
<evidence type="ECO:0000313" key="2">
    <source>
        <dbReference type="EMBL" id="CAF5215404.1"/>
    </source>
</evidence>
<feature type="non-terminal residue" evidence="2">
    <location>
        <position position="1"/>
    </location>
</feature>
<organism evidence="2 3">
    <name type="scientific">Rotaria magnacalcarata</name>
    <dbReference type="NCBI Taxonomy" id="392030"/>
    <lineage>
        <taxon>Eukaryota</taxon>
        <taxon>Metazoa</taxon>
        <taxon>Spiralia</taxon>
        <taxon>Gnathifera</taxon>
        <taxon>Rotifera</taxon>
        <taxon>Eurotatoria</taxon>
        <taxon>Bdelloidea</taxon>
        <taxon>Philodinida</taxon>
        <taxon>Philodinidae</taxon>
        <taxon>Rotaria</taxon>
    </lineage>
</organism>